<reference evidence="3" key="1">
    <citation type="submission" date="2021-03" db="EMBL/GenBank/DDBJ databases">
        <title>Revisited historic fungal species revealed as producer of novel bioactive compounds through whole genome sequencing and comparative genomics.</title>
        <authorList>
            <person name="Vignolle G.A."/>
            <person name="Hochenegger N."/>
            <person name="Mach R.L."/>
            <person name="Mach-Aigner A.R."/>
            <person name="Javad Rahimi M."/>
            <person name="Salim K.A."/>
            <person name="Chan C.M."/>
            <person name="Lim L.B.L."/>
            <person name="Cai F."/>
            <person name="Druzhinina I.S."/>
            <person name="U'Ren J.M."/>
            <person name="Derntl C."/>
        </authorList>
    </citation>
    <scope>NUCLEOTIDE SEQUENCE</scope>
    <source>
        <strain evidence="3">TUCIM 5799</strain>
    </source>
</reference>
<evidence type="ECO:0000256" key="2">
    <source>
        <dbReference type="SAM" id="MobiDB-lite"/>
    </source>
</evidence>
<evidence type="ECO:0000313" key="4">
    <source>
        <dbReference type="Proteomes" id="UP000829685"/>
    </source>
</evidence>
<gene>
    <name evidence="3" type="ORF">JX265_004160</name>
</gene>
<comment type="caution">
    <text evidence="3">The sequence shown here is derived from an EMBL/GenBank/DDBJ whole genome shotgun (WGS) entry which is preliminary data.</text>
</comment>
<organism evidence="3 4">
    <name type="scientific">Neoarthrinium moseri</name>
    <dbReference type="NCBI Taxonomy" id="1658444"/>
    <lineage>
        <taxon>Eukaryota</taxon>
        <taxon>Fungi</taxon>
        <taxon>Dikarya</taxon>
        <taxon>Ascomycota</taxon>
        <taxon>Pezizomycotina</taxon>
        <taxon>Sordariomycetes</taxon>
        <taxon>Xylariomycetidae</taxon>
        <taxon>Amphisphaeriales</taxon>
        <taxon>Apiosporaceae</taxon>
        <taxon>Neoarthrinium</taxon>
    </lineage>
</organism>
<proteinExistence type="predicted"/>
<accession>A0A9P9WRX1</accession>
<dbReference type="AlphaFoldDB" id="A0A9P9WRX1"/>
<dbReference type="Proteomes" id="UP000829685">
    <property type="component" value="Unassembled WGS sequence"/>
</dbReference>
<sequence length="119" mass="13243">MARTPALAAPLRRPLSRSFIQPRCGSPRITQGQQQVQQRLYSDSTTTTTTAGPSASFYKTFGRPIFKVALLAIFTYQLAYYGWVKLETDEVKGEAAATIADLEQRIETLERARATKATK</sequence>
<protein>
    <submittedName>
        <fullName evidence="3">Uncharacterized protein</fullName>
    </submittedName>
</protein>
<dbReference type="EMBL" id="JAFIMR010000007">
    <property type="protein sequence ID" value="KAI1876634.1"/>
    <property type="molecule type" value="Genomic_DNA"/>
</dbReference>
<evidence type="ECO:0000256" key="1">
    <source>
        <dbReference type="SAM" id="Coils"/>
    </source>
</evidence>
<name>A0A9P9WRX1_9PEZI</name>
<evidence type="ECO:0000313" key="3">
    <source>
        <dbReference type="EMBL" id="KAI1876634.1"/>
    </source>
</evidence>
<feature type="coiled-coil region" evidence="1">
    <location>
        <begin position="92"/>
        <end position="119"/>
    </location>
</feature>
<keyword evidence="1" id="KW-0175">Coiled coil</keyword>
<feature type="region of interest" description="Disordered" evidence="2">
    <location>
        <begin position="18"/>
        <end position="54"/>
    </location>
</feature>
<keyword evidence="4" id="KW-1185">Reference proteome</keyword>